<name>A0A418NW87_9SPHN</name>
<reference evidence="2 3" key="1">
    <citation type="submission" date="2018-08" db="EMBL/GenBank/DDBJ databases">
        <title>Erythrobacter zhengii sp.nov., a bacterium isolated from deep-sea sediment.</title>
        <authorList>
            <person name="Fang C."/>
            <person name="Wu Y.-H."/>
            <person name="Sun C."/>
            <person name="Wang H."/>
            <person name="Cheng H."/>
            <person name="Meng F.-X."/>
            <person name="Wang C.-S."/>
            <person name="Xu X.-W."/>
        </authorList>
    </citation>
    <scope>NUCLEOTIDE SEQUENCE [LARGE SCALE GENOMIC DNA]</scope>
    <source>
        <strain evidence="2 3">V18</strain>
    </source>
</reference>
<organism evidence="2 3">
    <name type="scientific">Aurantiacibacter zhengii</name>
    <dbReference type="NCBI Taxonomy" id="2307003"/>
    <lineage>
        <taxon>Bacteria</taxon>
        <taxon>Pseudomonadati</taxon>
        <taxon>Pseudomonadota</taxon>
        <taxon>Alphaproteobacteria</taxon>
        <taxon>Sphingomonadales</taxon>
        <taxon>Erythrobacteraceae</taxon>
        <taxon>Aurantiacibacter</taxon>
    </lineage>
</organism>
<proteinExistence type="predicted"/>
<comment type="caution">
    <text evidence="2">The sequence shown here is derived from an EMBL/GenBank/DDBJ whole genome shotgun (WGS) entry which is preliminary data.</text>
</comment>
<accession>A0A418NW87</accession>
<protein>
    <submittedName>
        <fullName evidence="2">Uncharacterized protein</fullName>
    </submittedName>
</protein>
<gene>
    <name evidence="2" type="ORF">D2V07_00720</name>
</gene>
<feature type="region of interest" description="Disordered" evidence="1">
    <location>
        <begin position="16"/>
        <end position="42"/>
    </location>
</feature>
<dbReference type="EMBL" id="QXFL01000001">
    <property type="protein sequence ID" value="RIV88835.1"/>
    <property type="molecule type" value="Genomic_DNA"/>
</dbReference>
<dbReference type="Proteomes" id="UP000286576">
    <property type="component" value="Unassembled WGS sequence"/>
</dbReference>
<keyword evidence="3" id="KW-1185">Reference proteome</keyword>
<sequence length="112" mass="11753">MKFALPTLLLAGANPAASEDIVRSTQQSSAQDDASLSFGEEEQAARCENDPALVRGAEGDAQLFRDPASPNAVEPMHAVGYEVNGCELLVMTDGTLSLPQNDEGPVQVLPAQ</sequence>
<dbReference type="AlphaFoldDB" id="A0A418NW87"/>
<evidence type="ECO:0000313" key="2">
    <source>
        <dbReference type="EMBL" id="RIV88835.1"/>
    </source>
</evidence>
<feature type="compositionally biased region" description="Low complexity" evidence="1">
    <location>
        <begin position="26"/>
        <end position="35"/>
    </location>
</feature>
<evidence type="ECO:0000256" key="1">
    <source>
        <dbReference type="SAM" id="MobiDB-lite"/>
    </source>
</evidence>
<evidence type="ECO:0000313" key="3">
    <source>
        <dbReference type="Proteomes" id="UP000286576"/>
    </source>
</evidence>